<sequence>MSVCVSSPFGCPYPPRHSVSCASIPVWRADTTQGGETRTHGKGSDLWKVVFERRDGFGVGLLHQSIGTRRIDLSLEKKSTQKSERARKKKKKHARIKMTQTTLDGMEDGAGGGWRRSTQGHGARVECVRRRGWGGKRGGGGGRGGIPTGWGLPISFLYDGHQPSPSIALSYRMLHGDVSRGRGGALMVQSLLPPSSPDSADGKTNACEDQNGGDAGYSDGEDTSGATGGCGGDGFAFICAHQGTGVVGVVDAIVHVSILHTRVVVGQGLGQTLRGGALDPLAGPDHGAESIRRRGEERRGEIWVVERVNIPVYPRGVWSTGQSDWWGEEGEREEREKEREEGVRGQGRIEDAAKEKGTGEGKGRQMGIKWADEEAKEAEDGWFLWKGEEIVVLLHSDRLAPPSPLTLDDPGGGGWAGRREGWKGSREACVANRLSLSPLGRGSMIFCTRSDALQGAVDAGERGGGIYTEEPPPLVLECAHMLYPLDLECK</sequence>
<proteinExistence type="predicted"/>
<reference evidence="3" key="1">
    <citation type="journal article" date="2018" name="Nat. Microbiol.">
        <title>Leveraging single-cell genomics to expand the fungal tree of life.</title>
        <authorList>
            <person name="Ahrendt S.R."/>
            <person name="Quandt C.A."/>
            <person name="Ciobanu D."/>
            <person name="Clum A."/>
            <person name="Salamov A."/>
            <person name="Andreopoulos B."/>
            <person name="Cheng J.F."/>
            <person name="Woyke T."/>
            <person name="Pelin A."/>
            <person name="Henrissat B."/>
            <person name="Reynolds N.K."/>
            <person name="Benny G.L."/>
            <person name="Smith M.E."/>
            <person name="James T.Y."/>
            <person name="Grigoriev I.V."/>
        </authorList>
    </citation>
    <scope>NUCLEOTIDE SEQUENCE [LARGE SCALE GENOMIC DNA]</scope>
</reference>
<accession>A0A4P9Y860</accession>
<feature type="region of interest" description="Disordered" evidence="1">
    <location>
        <begin position="103"/>
        <end position="123"/>
    </location>
</feature>
<evidence type="ECO:0000313" key="3">
    <source>
        <dbReference type="Proteomes" id="UP000267251"/>
    </source>
</evidence>
<evidence type="ECO:0000313" key="2">
    <source>
        <dbReference type="EMBL" id="RKP14150.1"/>
    </source>
</evidence>
<protein>
    <submittedName>
        <fullName evidence="2">Uncharacterized protein</fullName>
    </submittedName>
</protein>
<feature type="compositionally biased region" description="Basic and acidic residues" evidence="1">
    <location>
        <begin position="332"/>
        <end position="348"/>
    </location>
</feature>
<organism evidence="2 3">
    <name type="scientific">Piptocephalis cylindrospora</name>
    <dbReference type="NCBI Taxonomy" id="1907219"/>
    <lineage>
        <taxon>Eukaryota</taxon>
        <taxon>Fungi</taxon>
        <taxon>Fungi incertae sedis</taxon>
        <taxon>Zoopagomycota</taxon>
        <taxon>Zoopagomycotina</taxon>
        <taxon>Zoopagomycetes</taxon>
        <taxon>Zoopagales</taxon>
        <taxon>Piptocephalidaceae</taxon>
        <taxon>Piptocephalis</taxon>
    </lineage>
</organism>
<evidence type="ECO:0000256" key="1">
    <source>
        <dbReference type="SAM" id="MobiDB-lite"/>
    </source>
</evidence>
<dbReference type="AlphaFoldDB" id="A0A4P9Y860"/>
<feature type="region of interest" description="Disordered" evidence="1">
    <location>
        <begin position="324"/>
        <end position="348"/>
    </location>
</feature>
<gene>
    <name evidence="2" type="ORF">BJ684DRAFT_15515</name>
</gene>
<feature type="region of interest" description="Disordered" evidence="1">
    <location>
        <begin position="188"/>
        <end position="220"/>
    </location>
</feature>
<dbReference type="EMBL" id="KZ987878">
    <property type="protein sequence ID" value="RKP14150.1"/>
    <property type="molecule type" value="Genomic_DNA"/>
</dbReference>
<name>A0A4P9Y860_9FUNG</name>
<dbReference type="Proteomes" id="UP000267251">
    <property type="component" value="Unassembled WGS sequence"/>
</dbReference>
<keyword evidence="3" id="KW-1185">Reference proteome</keyword>